<reference evidence="1" key="1">
    <citation type="journal article" date="2022" name="bioRxiv">
        <title>Sequencing and chromosome-scale assembly of the giantPleurodeles waltlgenome.</title>
        <authorList>
            <person name="Brown T."/>
            <person name="Elewa A."/>
            <person name="Iarovenko S."/>
            <person name="Subramanian E."/>
            <person name="Araus A.J."/>
            <person name="Petzold A."/>
            <person name="Susuki M."/>
            <person name="Suzuki K.-i.T."/>
            <person name="Hayashi T."/>
            <person name="Toyoda A."/>
            <person name="Oliveira C."/>
            <person name="Osipova E."/>
            <person name="Leigh N.D."/>
            <person name="Simon A."/>
            <person name="Yun M.H."/>
        </authorList>
    </citation>
    <scope>NUCLEOTIDE SEQUENCE</scope>
    <source>
        <strain evidence="1">20211129_DDA</strain>
        <tissue evidence="1">Liver</tissue>
    </source>
</reference>
<keyword evidence="2" id="KW-1185">Reference proteome</keyword>
<evidence type="ECO:0000313" key="1">
    <source>
        <dbReference type="EMBL" id="KAJ1107245.1"/>
    </source>
</evidence>
<evidence type="ECO:0000313" key="2">
    <source>
        <dbReference type="Proteomes" id="UP001066276"/>
    </source>
</evidence>
<organism evidence="1 2">
    <name type="scientific">Pleurodeles waltl</name>
    <name type="common">Iberian ribbed newt</name>
    <dbReference type="NCBI Taxonomy" id="8319"/>
    <lineage>
        <taxon>Eukaryota</taxon>
        <taxon>Metazoa</taxon>
        <taxon>Chordata</taxon>
        <taxon>Craniata</taxon>
        <taxon>Vertebrata</taxon>
        <taxon>Euteleostomi</taxon>
        <taxon>Amphibia</taxon>
        <taxon>Batrachia</taxon>
        <taxon>Caudata</taxon>
        <taxon>Salamandroidea</taxon>
        <taxon>Salamandridae</taxon>
        <taxon>Pleurodelinae</taxon>
        <taxon>Pleurodeles</taxon>
    </lineage>
</organism>
<proteinExistence type="predicted"/>
<dbReference type="EMBL" id="JANPWB010000013">
    <property type="protein sequence ID" value="KAJ1107245.1"/>
    <property type="molecule type" value="Genomic_DNA"/>
</dbReference>
<gene>
    <name evidence="1" type="ORF">NDU88_004638</name>
</gene>
<name>A0AAV7MWZ1_PLEWA</name>
<sequence>MNQNSCEMLPTLALLGQLCYEAASNPDPFNGSLIESLGGDVRLSRHWWRRSRRNHGERTPVPHRPRAVEAERIRTQGLFMRDGGHLHVIII</sequence>
<comment type="caution">
    <text evidence="1">The sequence shown here is derived from an EMBL/GenBank/DDBJ whole genome shotgun (WGS) entry which is preliminary data.</text>
</comment>
<protein>
    <submittedName>
        <fullName evidence="1">Uncharacterized protein</fullName>
    </submittedName>
</protein>
<dbReference type="AlphaFoldDB" id="A0AAV7MWZ1"/>
<dbReference type="Proteomes" id="UP001066276">
    <property type="component" value="Chromosome 9"/>
</dbReference>
<accession>A0AAV7MWZ1</accession>